<dbReference type="InterPro" id="IPR051592">
    <property type="entry name" value="HERV-K_Pro_peptidase_A2"/>
</dbReference>
<comment type="caution">
    <text evidence="5">The sequence shown here is derived from an EMBL/GenBank/DDBJ whole genome shotgun (WGS) entry which is preliminary data.</text>
</comment>
<dbReference type="CDD" id="cd05482">
    <property type="entry name" value="HIV_retropepsin_like"/>
    <property type="match status" value="1"/>
</dbReference>
<dbReference type="PROSITE" id="PS50175">
    <property type="entry name" value="ASP_PROT_RETROV"/>
    <property type="match status" value="1"/>
</dbReference>
<keyword evidence="2" id="KW-0064">Aspartyl protease</keyword>
<keyword evidence="3" id="KW-0378">Hydrolase</keyword>
<evidence type="ECO:0000313" key="6">
    <source>
        <dbReference type="Proteomes" id="UP001177744"/>
    </source>
</evidence>
<evidence type="ECO:0000256" key="3">
    <source>
        <dbReference type="ARBA" id="ARBA00022801"/>
    </source>
</evidence>
<dbReference type="InterPro" id="IPR033704">
    <property type="entry name" value="dUTPase_trimeric"/>
</dbReference>
<dbReference type="SUPFAM" id="SSF51283">
    <property type="entry name" value="dUTPase-like"/>
    <property type="match status" value="1"/>
</dbReference>
<evidence type="ECO:0000256" key="2">
    <source>
        <dbReference type="ARBA" id="ARBA00022750"/>
    </source>
</evidence>
<evidence type="ECO:0000256" key="1">
    <source>
        <dbReference type="ARBA" id="ARBA00022670"/>
    </source>
</evidence>
<accession>A0AA40HAQ3</accession>
<dbReference type="PANTHER" id="PTHR19422:SF123">
    <property type="entry name" value="RT1 CLASS I, LOCUS CE15"/>
    <property type="match status" value="1"/>
</dbReference>
<evidence type="ECO:0000313" key="5">
    <source>
        <dbReference type="EMBL" id="KAK1327678.1"/>
    </source>
</evidence>
<keyword evidence="6" id="KW-1185">Reference proteome</keyword>
<organism evidence="5 6">
    <name type="scientific">Cnephaeus nilssonii</name>
    <name type="common">Northern bat</name>
    <name type="synonym">Eptesicus nilssonii</name>
    <dbReference type="NCBI Taxonomy" id="3371016"/>
    <lineage>
        <taxon>Eukaryota</taxon>
        <taxon>Metazoa</taxon>
        <taxon>Chordata</taxon>
        <taxon>Craniata</taxon>
        <taxon>Vertebrata</taxon>
        <taxon>Euteleostomi</taxon>
        <taxon>Mammalia</taxon>
        <taxon>Eutheria</taxon>
        <taxon>Laurasiatheria</taxon>
        <taxon>Chiroptera</taxon>
        <taxon>Yangochiroptera</taxon>
        <taxon>Vespertilionidae</taxon>
        <taxon>Cnephaeus</taxon>
    </lineage>
</organism>
<dbReference type="Proteomes" id="UP001177744">
    <property type="component" value="Unassembled WGS sequence"/>
</dbReference>
<proteinExistence type="predicted"/>
<dbReference type="SUPFAM" id="SSF50630">
    <property type="entry name" value="Acid proteases"/>
    <property type="match status" value="1"/>
</dbReference>
<dbReference type="SUPFAM" id="SSF58069">
    <property type="entry name" value="Virus ectodomain"/>
    <property type="match status" value="1"/>
</dbReference>
<dbReference type="InterPro" id="IPR001969">
    <property type="entry name" value="Aspartic_peptidase_AS"/>
</dbReference>
<dbReference type="GO" id="GO:0006508">
    <property type="term" value="P:proteolysis"/>
    <property type="evidence" value="ECO:0007669"/>
    <property type="project" value="UniProtKB-KW"/>
</dbReference>
<keyword evidence="1" id="KW-0645">Protease</keyword>
<feature type="domain" description="Peptidase A2" evidence="4">
    <location>
        <begin position="106"/>
        <end position="182"/>
    </location>
</feature>
<dbReference type="AlphaFoldDB" id="A0AA40HAQ3"/>
<dbReference type="GO" id="GO:0004190">
    <property type="term" value="F:aspartic-type endopeptidase activity"/>
    <property type="evidence" value="ECO:0007669"/>
    <property type="project" value="UniProtKB-KW"/>
</dbReference>
<dbReference type="Pfam" id="PF00692">
    <property type="entry name" value="dUTPase"/>
    <property type="match status" value="1"/>
</dbReference>
<dbReference type="EMBL" id="JAULJE010000026">
    <property type="protein sequence ID" value="KAK1327678.1"/>
    <property type="molecule type" value="Genomic_DNA"/>
</dbReference>
<protein>
    <recommendedName>
        <fullName evidence="4">Peptidase A2 domain-containing protein</fullName>
    </recommendedName>
</protein>
<dbReference type="InterPro" id="IPR018154">
    <property type="entry name" value="TLV/ENV_coat_polyprotein"/>
</dbReference>
<gene>
    <name evidence="5" type="ORF">QTO34_012823</name>
</gene>
<sequence>MPPGTFGLVLGRGSSSLAGLHIIPGVIDNDYTGQITLLASAPSGPISISKGQRIAQLILLPLESSSKSHISNPRLNSAFGSSDTYWIQQITPERPLLTLKLDGKPFEGLVDTGADATVISTHSWPDSWPTTASATHLKGIGQSTNPRQSSKILTWTDEEGNSGQVQPYIIPGLPVNLWGRDILSQLKLIMCSPNELVTQQMLKQGFLPGQGLDLFQEEGICLALQERCCFYVNKSGIVRDKIKKLQEDLNFLIPPPLPAAPAGKH</sequence>
<dbReference type="InterPro" id="IPR021109">
    <property type="entry name" value="Peptidase_aspartic_dom_sf"/>
</dbReference>
<dbReference type="PANTHER" id="PTHR19422">
    <property type="entry name" value="GAG RETROVIRAL POLYPROTEIN"/>
    <property type="match status" value="1"/>
</dbReference>
<dbReference type="PROSITE" id="PS00141">
    <property type="entry name" value="ASP_PROTEASE"/>
    <property type="match status" value="1"/>
</dbReference>
<dbReference type="InterPro" id="IPR029054">
    <property type="entry name" value="dUTPase-like"/>
</dbReference>
<reference evidence="5" key="1">
    <citation type="submission" date="2023-06" db="EMBL/GenBank/DDBJ databases">
        <title>Reference genome for the Northern bat (Eptesicus nilssonii), a most northern bat species.</title>
        <authorList>
            <person name="Laine V.N."/>
            <person name="Pulliainen A.T."/>
            <person name="Lilley T.M."/>
        </authorList>
    </citation>
    <scope>NUCLEOTIDE SEQUENCE</scope>
    <source>
        <strain evidence="5">BLF_Eptnil</strain>
        <tissue evidence="5">Kidney</tissue>
    </source>
</reference>
<dbReference type="Gene3D" id="2.70.40.10">
    <property type="match status" value="1"/>
</dbReference>
<dbReference type="Gene3D" id="2.40.70.10">
    <property type="entry name" value="Acid Proteases"/>
    <property type="match status" value="1"/>
</dbReference>
<dbReference type="InterPro" id="IPR001995">
    <property type="entry name" value="Peptidase_A2_cat"/>
</dbReference>
<dbReference type="Gene3D" id="1.10.287.210">
    <property type="match status" value="1"/>
</dbReference>
<dbReference type="InterPro" id="IPR018061">
    <property type="entry name" value="Retropepsins"/>
</dbReference>
<dbReference type="Pfam" id="PF00429">
    <property type="entry name" value="TLV_coat"/>
    <property type="match status" value="1"/>
</dbReference>
<dbReference type="InterPro" id="IPR034170">
    <property type="entry name" value="Retropepsin-like_cat_dom"/>
</dbReference>
<dbReference type="InterPro" id="IPR036157">
    <property type="entry name" value="dUTPase-like_sf"/>
</dbReference>
<evidence type="ECO:0000259" key="4">
    <source>
        <dbReference type="PROSITE" id="PS50175"/>
    </source>
</evidence>
<name>A0AA40HAQ3_CNENI</name>
<dbReference type="CDD" id="cd07557">
    <property type="entry name" value="trimeric_dUTPase"/>
    <property type="match status" value="1"/>
</dbReference>
<dbReference type="Pfam" id="PF00077">
    <property type="entry name" value="RVP"/>
    <property type="match status" value="1"/>
</dbReference>